<feature type="binding site" evidence="9">
    <location>
        <position position="13"/>
    </location>
    <ligand>
        <name>substrate</name>
    </ligand>
</feature>
<organism evidence="11 12">
    <name type="scientific">Pedosphaera parvula (strain Ellin514)</name>
    <dbReference type="NCBI Taxonomy" id="320771"/>
    <lineage>
        <taxon>Bacteria</taxon>
        <taxon>Pseudomonadati</taxon>
        <taxon>Verrucomicrobiota</taxon>
        <taxon>Pedosphaerae</taxon>
        <taxon>Pedosphaerales</taxon>
        <taxon>Pedosphaeraceae</taxon>
        <taxon>Pedosphaera</taxon>
    </lineage>
</organism>
<evidence type="ECO:0000256" key="8">
    <source>
        <dbReference type="ARBA" id="ARBA00029346"/>
    </source>
</evidence>
<evidence type="ECO:0000256" key="2">
    <source>
        <dbReference type="ARBA" id="ARBA00022679"/>
    </source>
</evidence>
<keyword evidence="3 9" id="KW-0548">Nucleotidyltransferase</keyword>
<feature type="binding site" evidence="9">
    <location>
        <begin position="13"/>
        <end position="14"/>
    </location>
    <ligand>
        <name>ATP</name>
        <dbReference type="ChEBI" id="CHEBI:30616"/>
    </ligand>
</feature>
<comment type="subunit">
    <text evidence="9">Homohexamer.</text>
</comment>
<dbReference type="GO" id="GO:0004595">
    <property type="term" value="F:pantetheine-phosphate adenylyltransferase activity"/>
    <property type="evidence" value="ECO:0007669"/>
    <property type="project" value="UniProtKB-UniRule"/>
</dbReference>
<dbReference type="Gene3D" id="3.40.50.620">
    <property type="entry name" value="HUPs"/>
    <property type="match status" value="1"/>
</dbReference>
<evidence type="ECO:0000313" key="11">
    <source>
        <dbReference type="EMBL" id="EEF63207.1"/>
    </source>
</evidence>
<dbReference type="InterPro" id="IPR004821">
    <property type="entry name" value="Cyt_trans-like"/>
</dbReference>
<dbReference type="NCBIfam" id="TIGR01510">
    <property type="entry name" value="coaD_prev_kdtB"/>
    <property type="match status" value="1"/>
</dbReference>
<feature type="binding site" evidence="9">
    <location>
        <position position="78"/>
    </location>
    <ligand>
        <name>substrate</name>
    </ligand>
</feature>
<name>B9X9Q9_PEDPL</name>
<keyword evidence="5 9" id="KW-0067">ATP-binding</keyword>
<dbReference type="EC" id="2.7.7.3" evidence="9"/>
<keyword evidence="2 9" id="KW-0808">Transferase</keyword>
<comment type="catalytic activity">
    <reaction evidence="8 9">
        <text>(R)-4'-phosphopantetheine + ATP + H(+) = 3'-dephospho-CoA + diphosphate</text>
        <dbReference type="Rhea" id="RHEA:19801"/>
        <dbReference type="ChEBI" id="CHEBI:15378"/>
        <dbReference type="ChEBI" id="CHEBI:30616"/>
        <dbReference type="ChEBI" id="CHEBI:33019"/>
        <dbReference type="ChEBI" id="CHEBI:57328"/>
        <dbReference type="ChEBI" id="CHEBI:61723"/>
        <dbReference type="EC" id="2.7.7.3"/>
    </reaction>
</comment>
<feature type="binding site" evidence="9">
    <location>
        <begin position="93"/>
        <end position="95"/>
    </location>
    <ligand>
        <name>ATP</name>
        <dbReference type="ChEBI" id="CHEBI:30616"/>
    </ligand>
</feature>
<dbReference type="GO" id="GO:0005737">
    <property type="term" value="C:cytoplasm"/>
    <property type="evidence" value="ECO:0007669"/>
    <property type="project" value="UniProtKB-SubCell"/>
</dbReference>
<proteinExistence type="inferred from homology"/>
<evidence type="ECO:0000256" key="6">
    <source>
        <dbReference type="ARBA" id="ARBA00022842"/>
    </source>
</evidence>
<evidence type="ECO:0000256" key="4">
    <source>
        <dbReference type="ARBA" id="ARBA00022741"/>
    </source>
</evidence>
<dbReference type="EMBL" id="ABOX02000001">
    <property type="protein sequence ID" value="EEF63207.1"/>
    <property type="molecule type" value="Genomic_DNA"/>
</dbReference>
<dbReference type="Pfam" id="PF01467">
    <property type="entry name" value="CTP_transf_like"/>
    <property type="match status" value="1"/>
</dbReference>
<feature type="binding site" evidence="9">
    <location>
        <begin position="128"/>
        <end position="134"/>
    </location>
    <ligand>
        <name>ATP</name>
        <dbReference type="ChEBI" id="CHEBI:30616"/>
    </ligand>
</feature>
<evidence type="ECO:0000313" key="12">
    <source>
        <dbReference type="Proteomes" id="UP000003688"/>
    </source>
</evidence>
<evidence type="ECO:0000256" key="5">
    <source>
        <dbReference type="ARBA" id="ARBA00022840"/>
    </source>
</evidence>
<dbReference type="OrthoDB" id="9806661at2"/>
<evidence type="ECO:0000256" key="1">
    <source>
        <dbReference type="ARBA" id="ARBA00022490"/>
    </source>
</evidence>
<feature type="site" description="Transition state stabilizer" evidence="9">
    <location>
        <position position="21"/>
    </location>
</feature>
<dbReference type="Proteomes" id="UP000003688">
    <property type="component" value="Unassembled WGS sequence"/>
</dbReference>
<reference evidence="11 12" key="1">
    <citation type="journal article" date="2011" name="J. Bacteriol.">
        <title>Genome sequence of 'Pedosphaera parvula' Ellin514, an aerobic Verrucomicrobial isolate from pasture soil.</title>
        <authorList>
            <person name="Kant R."/>
            <person name="van Passel M.W."/>
            <person name="Sangwan P."/>
            <person name="Palva A."/>
            <person name="Lucas S."/>
            <person name="Copeland A."/>
            <person name="Lapidus A."/>
            <person name="Glavina Del Rio T."/>
            <person name="Dalin E."/>
            <person name="Tice H."/>
            <person name="Bruce D."/>
            <person name="Goodwin L."/>
            <person name="Pitluck S."/>
            <person name="Chertkov O."/>
            <person name="Larimer F.W."/>
            <person name="Land M.L."/>
            <person name="Hauser L."/>
            <person name="Brettin T.S."/>
            <person name="Detter J.C."/>
            <person name="Han S."/>
            <person name="de Vos W.M."/>
            <person name="Janssen P.H."/>
            <person name="Smidt H."/>
        </authorList>
    </citation>
    <scope>NUCLEOTIDE SEQUENCE [LARGE SCALE GENOMIC DNA]</scope>
    <source>
        <strain evidence="11 12">Ellin514</strain>
    </source>
</reference>
<dbReference type="InterPro" id="IPR014729">
    <property type="entry name" value="Rossmann-like_a/b/a_fold"/>
</dbReference>
<dbReference type="GO" id="GO:0005524">
    <property type="term" value="F:ATP binding"/>
    <property type="evidence" value="ECO:0007669"/>
    <property type="project" value="UniProtKB-KW"/>
</dbReference>
<keyword evidence="7 9" id="KW-0173">Coenzyme A biosynthesis</keyword>
<dbReference type="GO" id="GO:0015937">
    <property type="term" value="P:coenzyme A biosynthetic process"/>
    <property type="evidence" value="ECO:0007669"/>
    <property type="project" value="UniProtKB-UniRule"/>
</dbReference>
<keyword evidence="6 9" id="KW-0460">Magnesium</keyword>
<keyword evidence="4 9" id="KW-0547">Nucleotide-binding</keyword>
<evidence type="ECO:0000256" key="3">
    <source>
        <dbReference type="ARBA" id="ARBA00022695"/>
    </source>
</evidence>
<evidence type="ECO:0000256" key="7">
    <source>
        <dbReference type="ARBA" id="ARBA00022993"/>
    </source>
</evidence>
<dbReference type="STRING" id="320771.Cflav_PD5842"/>
<feature type="binding site" evidence="9">
    <location>
        <position position="21"/>
    </location>
    <ligand>
        <name>ATP</name>
        <dbReference type="ChEBI" id="CHEBI:30616"/>
    </ligand>
</feature>
<comment type="pathway">
    <text evidence="9">Cofactor biosynthesis; coenzyme A biosynthesis; CoA from (R)-pantothenate: step 4/5.</text>
</comment>
<gene>
    <name evidence="9" type="primary">coaD</name>
    <name evidence="11" type="ORF">Cflav_PD5842</name>
</gene>
<dbReference type="PANTHER" id="PTHR21342:SF1">
    <property type="entry name" value="PHOSPHOPANTETHEINE ADENYLYLTRANSFERASE"/>
    <property type="match status" value="1"/>
</dbReference>
<dbReference type="HAMAP" id="MF_00151">
    <property type="entry name" value="PPAT_bact"/>
    <property type="match status" value="1"/>
</dbReference>
<dbReference type="NCBIfam" id="TIGR00125">
    <property type="entry name" value="cyt_tran_rel"/>
    <property type="match status" value="1"/>
</dbReference>
<dbReference type="InterPro" id="IPR001980">
    <property type="entry name" value="PPAT"/>
</dbReference>
<evidence type="ECO:0000256" key="9">
    <source>
        <dbReference type="HAMAP-Rule" id="MF_00151"/>
    </source>
</evidence>
<comment type="caution">
    <text evidence="11">The sequence shown here is derived from an EMBL/GenBank/DDBJ whole genome shotgun (WGS) entry which is preliminary data.</text>
</comment>
<keyword evidence="12" id="KW-1185">Reference proteome</keyword>
<dbReference type="RefSeq" id="WP_007412514.1">
    <property type="nucleotide sequence ID" value="NZ_ABOX02000001.1"/>
</dbReference>
<comment type="subcellular location">
    <subcellularLocation>
        <location evidence="9">Cytoplasm</location>
    </subcellularLocation>
</comment>
<feature type="binding site" evidence="9">
    <location>
        <position position="103"/>
    </location>
    <ligand>
        <name>ATP</name>
        <dbReference type="ChEBI" id="CHEBI:30616"/>
    </ligand>
</feature>
<evidence type="ECO:0000259" key="10">
    <source>
        <dbReference type="Pfam" id="PF01467"/>
    </source>
</evidence>
<feature type="domain" description="Cytidyltransferase-like" evidence="10">
    <location>
        <begin position="9"/>
        <end position="137"/>
    </location>
</feature>
<feature type="binding site" evidence="9">
    <location>
        <position position="92"/>
    </location>
    <ligand>
        <name>substrate</name>
    </ligand>
</feature>
<keyword evidence="1 9" id="KW-0963">Cytoplasm</keyword>
<dbReference type="SUPFAM" id="SSF52374">
    <property type="entry name" value="Nucleotidylyl transferase"/>
    <property type="match status" value="1"/>
</dbReference>
<protein>
    <recommendedName>
        <fullName evidence="9">Phosphopantetheine adenylyltransferase</fullName>
        <ecNumber evidence="9">2.7.7.3</ecNumber>
    </recommendedName>
    <alternativeName>
        <fullName evidence="9">Dephospho-CoA pyrophosphorylase</fullName>
    </alternativeName>
    <alternativeName>
        <fullName evidence="9">Pantetheine-phosphate adenylyltransferase</fullName>
        <shortName evidence="9">PPAT</shortName>
    </alternativeName>
</protein>
<dbReference type="AlphaFoldDB" id="B9X9Q9"/>
<feature type="binding site" evidence="9">
    <location>
        <position position="45"/>
    </location>
    <ligand>
        <name>substrate</name>
    </ligand>
</feature>
<comment type="function">
    <text evidence="9">Reversibly transfers an adenylyl group from ATP to 4'-phosphopantetheine, yielding dephospho-CoA (dPCoA) and pyrophosphate.</text>
</comment>
<dbReference type="PANTHER" id="PTHR21342">
    <property type="entry name" value="PHOSPHOPANTETHEINE ADENYLYLTRANSFERASE"/>
    <property type="match status" value="1"/>
</dbReference>
<dbReference type="PRINTS" id="PR01020">
    <property type="entry name" value="LPSBIOSNTHSS"/>
</dbReference>
<comment type="similarity">
    <text evidence="9">Belongs to the bacterial CoaD family.</text>
</comment>
<accession>B9X9Q9</accession>
<comment type="cofactor">
    <cofactor evidence="9">
        <name>Mg(2+)</name>
        <dbReference type="ChEBI" id="CHEBI:18420"/>
    </cofactor>
</comment>
<sequence>MKKAGRSAVYAGSFDPLTVGHVWMIEQGASLFDELVVAIGDNPDKQYAFTLEDRLQMLRSSTKQFRNIKIDCFSNQFLISYAQSIGAHFILRGVRSQTDYEYERVMRNINGDLDQQITTIFLMPPRGIAEVSSSMVKGLIGPEGWEKIVKDYVPKAVFDRLVKNYHGQSKSK</sequence>
<dbReference type="UniPathway" id="UPA00241">
    <property type="reaction ID" value="UER00355"/>
</dbReference>